<protein>
    <submittedName>
        <fullName evidence="1">Uncharacterized protein</fullName>
    </submittedName>
</protein>
<proteinExistence type="predicted"/>
<organism evidence="1 2">
    <name type="scientific">Symbiodinium microadriaticum</name>
    <name type="common">Dinoflagellate</name>
    <name type="synonym">Zooxanthella microadriatica</name>
    <dbReference type="NCBI Taxonomy" id="2951"/>
    <lineage>
        <taxon>Eukaryota</taxon>
        <taxon>Sar</taxon>
        <taxon>Alveolata</taxon>
        <taxon>Dinophyceae</taxon>
        <taxon>Suessiales</taxon>
        <taxon>Symbiodiniaceae</taxon>
        <taxon>Symbiodinium</taxon>
    </lineage>
</organism>
<comment type="caution">
    <text evidence="1">The sequence shown here is derived from an EMBL/GenBank/DDBJ whole genome shotgun (WGS) entry which is preliminary data.</text>
</comment>
<dbReference type="AlphaFoldDB" id="A0A1Q9DIS2"/>
<reference evidence="1 2" key="1">
    <citation type="submission" date="2016-02" db="EMBL/GenBank/DDBJ databases">
        <title>Genome analysis of coral dinoflagellate symbionts highlights evolutionary adaptations to a symbiotic lifestyle.</title>
        <authorList>
            <person name="Aranda M."/>
            <person name="Li Y."/>
            <person name="Liew Y.J."/>
            <person name="Baumgarten S."/>
            <person name="Simakov O."/>
            <person name="Wilson M."/>
            <person name="Piel J."/>
            <person name="Ashoor H."/>
            <person name="Bougouffa S."/>
            <person name="Bajic V.B."/>
            <person name="Ryu T."/>
            <person name="Ravasi T."/>
            <person name="Bayer T."/>
            <person name="Micklem G."/>
            <person name="Kim H."/>
            <person name="Bhak J."/>
            <person name="Lajeunesse T.C."/>
            <person name="Voolstra C.R."/>
        </authorList>
    </citation>
    <scope>NUCLEOTIDE SEQUENCE [LARGE SCALE GENOMIC DNA]</scope>
    <source>
        <strain evidence="1 2">CCMP2467</strain>
    </source>
</reference>
<dbReference type="EMBL" id="LSRX01000517">
    <property type="protein sequence ID" value="OLP95091.1"/>
    <property type="molecule type" value="Genomic_DNA"/>
</dbReference>
<name>A0A1Q9DIS2_SYMMI</name>
<accession>A0A1Q9DIS2</accession>
<keyword evidence="2" id="KW-1185">Reference proteome</keyword>
<evidence type="ECO:0000313" key="2">
    <source>
        <dbReference type="Proteomes" id="UP000186817"/>
    </source>
</evidence>
<evidence type="ECO:0000313" key="1">
    <source>
        <dbReference type="EMBL" id="OLP95091.1"/>
    </source>
</evidence>
<gene>
    <name evidence="1" type="ORF">AK812_SmicGene22839</name>
</gene>
<dbReference type="Proteomes" id="UP000186817">
    <property type="component" value="Unassembled WGS sequence"/>
</dbReference>
<sequence length="82" mass="9224">MLKAVQAAGDPNCCDDSNALCHFNRGNSRAAGRAVQFSLLRYLYLRTRFVPEPAFVNVLKSLDHPHVIRIFEAFERRSSDGS</sequence>